<accession>A0A2S4NAV0</accession>
<keyword evidence="3 5" id="KW-1133">Transmembrane helix</keyword>
<comment type="subcellular location">
    <subcellularLocation>
        <location evidence="1">Membrane</location>
        <topology evidence="1">Multi-pass membrane protein</topology>
    </subcellularLocation>
</comment>
<evidence type="ECO:0000256" key="2">
    <source>
        <dbReference type="ARBA" id="ARBA00022692"/>
    </source>
</evidence>
<proteinExistence type="predicted"/>
<name>A0A2S4NAV0_9FLAO</name>
<evidence type="ECO:0000256" key="1">
    <source>
        <dbReference type="ARBA" id="ARBA00004141"/>
    </source>
</evidence>
<evidence type="ECO:0000256" key="5">
    <source>
        <dbReference type="SAM" id="Phobius"/>
    </source>
</evidence>
<dbReference type="AlphaFoldDB" id="A0A2S4NAV0"/>
<keyword evidence="2 5" id="KW-0812">Transmembrane</keyword>
<feature type="transmembrane region" description="Helical" evidence="5">
    <location>
        <begin position="158"/>
        <end position="178"/>
    </location>
</feature>
<evidence type="ECO:0000313" key="7">
    <source>
        <dbReference type="EMBL" id="POS02829.1"/>
    </source>
</evidence>
<comment type="caution">
    <text evidence="7">The sequence shown here is derived from an EMBL/GenBank/DDBJ whole genome shotgun (WGS) entry which is preliminary data.</text>
</comment>
<protein>
    <recommendedName>
        <fullName evidence="6">Methylamine utilisation protein MauE domain-containing protein</fullName>
    </recommendedName>
</protein>
<dbReference type="SUPFAM" id="SSF52833">
    <property type="entry name" value="Thioredoxin-like"/>
    <property type="match status" value="1"/>
</dbReference>
<sequence length="373" mass="42031">MQESTKNKLAWALRIIVSLLFIVSALAKLSKSEWLDSPYFAISTFEVKQLYPLGFSSDIAPYFSRFLIGIELALGLLLLQKNFIKRFVIPITILMLVVFIGHLTYVSVVNGGTSGNCGCFGELIPMTPIESIIKNIIAVIMLAIAFKLMPKETEKHNFWILTTVTLASILSLFMIAPIQKGIEETSTTQSEITETNLDTVAVQSDSILTQTKPEEKMKDTASKIKEVKIEVDKTAPTPKKSGYAKFFSKIDNGKQVLCYFVPGCDHCRDAAKQITSLKSVDPNFPKVSILFMNEEIEKIPDFFKEAGASYPYKIIEIIPFYKLLGDNKNTPGVKYLWNGNEIKYWWDPEGSNKFQPNELKNILTKPKEELNIK</sequence>
<evidence type="ECO:0000256" key="4">
    <source>
        <dbReference type="ARBA" id="ARBA00023136"/>
    </source>
</evidence>
<feature type="transmembrane region" description="Helical" evidence="5">
    <location>
        <begin position="12"/>
        <end position="30"/>
    </location>
</feature>
<dbReference type="InterPro" id="IPR009908">
    <property type="entry name" value="Methylamine_util_MauE"/>
</dbReference>
<feature type="transmembrane region" description="Helical" evidence="5">
    <location>
        <begin position="128"/>
        <end position="146"/>
    </location>
</feature>
<dbReference type="InterPro" id="IPR036249">
    <property type="entry name" value="Thioredoxin-like_sf"/>
</dbReference>
<dbReference type="EMBL" id="PQNY01000002">
    <property type="protein sequence ID" value="POS02829.1"/>
    <property type="molecule type" value="Genomic_DNA"/>
</dbReference>
<dbReference type="GO" id="GO:0030416">
    <property type="term" value="P:methylamine metabolic process"/>
    <property type="evidence" value="ECO:0007669"/>
    <property type="project" value="InterPro"/>
</dbReference>
<feature type="domain" description="Methylamine utilisation protein MauE" evidence="6">
    <location>
        <begin position="7"/>
        <end position="146"/>
    </location>
</feature>
<dbReference type="GO" id="GO:0016020">
    <property type="term" value="C:membrane"/>
    <property type="evidence" value="ECO:0007669"/>
    <property type="project" value="UniProtKB-SubCell"/>
</dbReference>
<dbReference type="Pfam" id="PF07291">
    <property type="entry name" value="MauE"/>
    <property type="match status" value="1"/>
</dbReference>
<feature type="transmembrane region" description="Helical" evidence="5">
    <location>
        <begin position="87"/>
        <end position="108"/>
    </location>
</feature>
<gene>
    <name evidence="7" type="ORF">Q361_102142</name>
</gene>
<organism evidence="7 8">
    <name type="scientific">Flavobacterium croceum DSM 17960</name>
    <dbReference type="NCBI Taxonomy" id="1121886"/>
    <lineage>
        <taxon>Bacteria</taxon>
        <taxon>Pseudomonadati</taxon>
        <taxon>Bacteroidota</taxon>
        <taxon>Flavobacteriia</taxon>
        <taxon>Flavobacteriales</taxon>
        <taxon>Flavobacteriaceae</taxon>
        <taxon>Flavobacterium</taxon>
    </lineage>
</organism>
<keyword evidence="8" id="KW-1185">Reference proteome</keyword>
<dbReference type="OrthoDB" id="648842at2"/>
<keyword evidence="4 5" id="KW-0472">Membrane</keyword>
<evidence type="ECO:0000313" key="8">
    <source>
        <dbReference type="Proteomes" id="UP000237056"/>
    </source>
</evidence>
<evidence type="ECO:0000256" key="3">
    <source>
        <dbReference type="ARBA" id="ARBA00022989"/>
    </source>
</evidence>
<feature type="transmembrane region" description="Helical" evidence="5">
    <location>
        <begin position="62"/>
        <end position="80"/>
    </location>
</feature>
<dbReference type="Proteomes" id="UP000237056">
    <property type="component" value="Unassembled WGS sequence"/>
</dbReference>
<reference evidence="7 8" key="1">
    <citation type="submission" date="2018-01" db="EMBL/GenBank/DDBJ databases">
        <title>Genomic Encyclopedia of Type Strains, Phase I: the one thousand microbial genomes (KMG-I) project.</title>
        <authorList>
            <person name="Goeker M."/>
        </authorList>
    </citation>
    <scope>NUCLEOTIDE SEQUENCE [LARGE SCALE GENOMIC DNA]</scope>
    <source>
        <strain evidence="7 8">DSM 17960</strain>
    </source>
</reference>
<evidence type="ECO:0000259" key="6">
    <source>
        <dbReference type="Pfam" id="PF07291"/>
    </source>
</evidence>
<dbReference type="RefSeq" id="WP_103725075.1">
    <property type="nucleotide sequence ID" value="NZ_PQNY01000002.1"/>
</dbReference>